<gene>
    <name evidence="1" type="ORF">LEMA_P044860.1</name>
</gene>
<dbReference type="Pfam" id="PF09351">
    <property type="entry name" value="DUF1993"/>
    <property type="match status" value="1"/>
</dbReference>
<dbReference type="InParanoid" id="E4ZP56"/>
<dbReference type="PANTHER" id="PTHR36922:SF1">
    <property type="entry name" value="DUF1993 DOMAIN-CONTAINING PROTEIN"/>
    <property type="match status" value="1"/>
</dbReference>
<dbReference type="STRING" id="985895.E4ZP56"/>
<reference evidence="2" key="1">
    <citation type="journal article" date="2011" name="Nat. Commun.">
        <title>Effector diversification within compartments of the Leptosphaeria maculans genome affected by Repeat-Induced Point mutations.</title>
        <authorList>
            <person name="Rouxel T."/>
            <person name="Grandaubert J."/>
            <person name="Hane J.K."/>
            <person name="Hoede C."/>
            <person name="van de Wouw A.P."/>
            <person name="Couloux A."/>
            <person name="Dominguez V."/>
            <person name="Anthouard V."/>
            <person name="Bally P."/>
            <person name="Bourras S."/>
            <person name="Cozijnsen A.J."/>
            <person name="Ciuffetti L.M."/>
            <person name="Degrave A."/>
            <person name="Dilmaghani A."/>
            <person name="Duret L."/>
            <person name="Fudal I."/>
            <person name="Goodwin S.B."/>
            <person name="Gout L."/>
            <person name="Glaser N."/>
            <person name="Linglin J."/>
            <person name="Kema G.H.J."/>
            <person name="Lapalu N."/>
            <person name="Lawrence C.B."/>
            <person name="May K."/>
            <person name="Meyer M."/>
            <person name="Ollivier B."/>
            <person name="Poulain J."/>
            <person name="Schoch C.L."/>
            <person name="Simon A."/>
            <person name="Spatafora J.W."/>
            <person name="Stachowiak A."/>
            <person name="Turgeon B.G."/>
            <person name="Tyler B.M."/>
            <person name="Vincent D."/>
            <person name="Weissenbach J."/>
            <person name="Amselem J."/>
            <person name="Quesneville H."/>
            <person name="Oliver R.P."/>
            <person name="Wincker P."/>
            <person name="Balesdent M.-H."/>
            <person name="Howlett B.J."/>
        </authorList>
    </citation>
    <scope>NUCLEOTIDE SEQUENCE [LARGE SCALE GENOMIC DNA]</scope>
    <source>
        <strain evidence="2">JN3 / isolate v23.1.3 / race Av1-4-5-6-7-8</strain>
    </source>
</reference>
<dbReference type="Gene3D" id="1.20.120.450">
    <property type="entry name" value="dinb family like domain"/>
    <property type="match status" value="1"/>
</dbReference>
<dbReference type="OMA" id="KDWAPLR"/>
<protein>
    <recommendedName>
        <fullName evidence="3">DUF1993 domain-containing protein</fullName>
    </recommendedName>
</protein>
<dbReference type="Proteomes" id="UP000002668">
    <property type="component" value="Genome"/>
</dbReference>
<accession>E4ZP56</accession>
<dbReference type="AlphaFoldDB" id="E4ZP56"/>
<name>E4ZP56_LEPMJ</name>
<keyword evidence="2" id="KW-1185">Reference proteome</keyword>
<dbReference type="InterPro" id="IPR018531">
    <property type="entry name" value="DUF1993"/>
</dbReference>
<evidence type="ECO:0000313" key="2">
    <source>
        <dbReference type="Proteomes" id="UP000002668"/>
    </source>
</evidence>
<dbReference type="SUPFAM" id="SSF109854">
    <property type="entry name" value="DinB/YfiT-like putative metalloenzymes"/>
    <property type="match status" value="1"/>
</dbReference>
<dbReference type="RefSeq" id="XP_003836950.1">
    <property type="nucleotide sequence ID" value="XM_003836902.1"/>
</dbReference>
<dbReference type="InterPro" id="IPR034660">
    <property type="entry name" value="DinB/YfiT-like"/>
</dbReference>
<sequence>MSDPMTYSFYGTTIPALKKVTQSAISILTSAKTELSTAANGTLPTELEVLDSHFGTMLPFRMQPIFMAKFASLALDDTKLTGSVAFPPMIPSFTSFDEVIDFCKKVGAALDAIDEKAFNASAEKSCSIFLDGPNKTLNLTGLADYFHSFVMPNSYFHVSAMYMLLRSKGFSLGKTVYIGSWMSPQLVQDFAPLRG</sequence>
<dbReference type="EMBL" id="FP929105">
    <property type="protein sequence ID" value="CBX93585.1"/>
    <property type="molecule type" value="Genomic_DNA"/>
</dbReference>
<evidence type="ECO:0008006" key="3">
    <source>
        <dbReference type="Google" id="ProtNLM"/>
    </source>
</evidence>
<organism evidence="2">
    <name type="scientific">Leptosphaeria maculans (strain JN3 / isolate v23.1.3 / race Av1-4-5-6-7-8)</name>
    <name type="common">Blackleg fungus</name>
    <name type="synonym">Phoma lingam</name>
    <dbReference type="NCBI Taxonomy" id="985895"/>
    <lineage>
        <taxon>Eukaryota</taxon>
        <taxon>Fungi</taxon>
        <taxon>Dikarya</taxon>
        <taxon>Ascomycota</taxon>
        <taxon>Pezizomycotina</taxon>
        <taxon>Dothideomycetes</taxon>
        <taxon>Pleosporomycetidae</taxon>
        <taxon>Pleosporales</taxon>
        <taxon>Pleosporineae</taxon>
        <taxon>Leptosphaeriaceae</taxon>
        <taxon>Plenodomus</taxon>
        <taxon>Plenodomus lingam/Leptosphaeria maculans species complex</taxon>
    </lineage>
</organism>
<dbReference type="PANTHER" id="PTHR36922">
    <property type="entry name" value="BLL2446 PROTEIN"/>
    <property type="match status" value="1"/>
</dbReference>
<dbReference type="eggNOG" id="ENOG502RAAQ">
    <property type="taxonomic scope" value="Eukaryota"/>
</dbReference>
<dbReference type="OrthoDB" id="3724345at2759"/>
<dbReference type="VEuPathDB" id="FungiDB:LEMA_P044860.1"/>
<dbReference type="HOGENOM" id="CLU_090929_1_0_1"/>
<evidence type="ECO:0000313" key="1">
    <source>
        <dbReference type="EMBL" id="CBX93585.1"/>
    </source>
</evidence>
<dbReference type="GeneID" id="13287392"/>
<proteinExistence type="predicted"/>